<sequence length="97" mass="11495">MWNLKLPSKIRIGMWKITNEFMPTLHNLRKKRLVVDDLCPMCKVEKESVAHLVWDCAFTRMVLQELGVALWFNQNRAYHEGLKDTVQEVVSFIDAYR</sequence>
<evidence type="ECO:0000313" key="3">
    <source>
        <dbReference type="Proteomes" id="UP001358586"/>
    </source>
</evidence>
<dbReference type="InterPro" id="IPR026960">
    <property type="entry name" value="RVT-Znf"/>
</dbReference>
<evidence type="ECO:0000259" key="1">
    <source>
        <dbReference type="Pfam" id="PF13966"/>
    </source>
</evidence>
<accession>A0ABR0MFF7</accession>
<evidence type="ECO:0000313" key="2">
    <source>
        <dbReference type="EMBL" id="KAK5771989.1"/>
    </source>
</evidence>
<protein>
    <recommendedName>
        <fullName evidence="1">Reverse transcriptase zinc-binding domain-containing protein</fullName>
    </recommendedName>
</protein>
<gene>
    <name evidence="2" type="ORF">PVK06_048247</name>
</gene>
<proteinExistence type="predicted"/>
<feature type="domain" description="Reverse transcriptase zinc-binding" evidence="1">
    <location>
        <begin position="1"/>
        <end position="61"/>
    </location>
</feature>
<name>A0ABR0MFF7_GOSAR</name>
<dbReference type="Pfam" id="PF13966">
    <property type="entry name" value="zf-RVT"/>
    <property type="match status" value="1"/>
</dbReference>
<dbReference type="Proteomes" id="UP001358586">
    <property type="component" value="Chromosome 13"/>
</dbReference>
<keyword evidence="3" id="KW-1185">Reference proteome</keyword>
<organism evidence="2 3">
    <name type="scientific">Gossypium arboreum</name>
    <name type="common">Tree cotton</name>
    <name type="synonym">Gossypium nanking</name>
    <dbReference type="NCBI Taxonomy" id="29729"/>
    <lineage>
        <taxon>Eukaryota</taxon>
        <taxon>Viridiplantae</taxon>
        <taxon>Streptophyta</taxon>
        <taxon>Embryophyta</taxon>
        <taxon>Tracheophyta</taxon>
        <taxon>Spermatophyta</taxon>
        <taxon>Magnoliopsida</taxon>
        <taxon>eudicotyledons</taxon>
        <taxon>Gunneridae</taxon>
        <taxon>Pentapetalae</taxon>
        <taxon>rosids</taxon>
        <taxon>malvids</taxon>
        <taxon>Malvales</taxon>
        <taxon>Malvaceae</taxon>
        <taxon>Malvoideae</taxon>
        <taxon>Gossypium</taxon>
    </lineage>
</organism>
<dbReference type="EMBL" id="JARKNE010000013">
    <property type="protein sequence ID" value="KAK5771989.1"/>
    <property type="molecule type" value="Genomic_DNA"/>
</dbReference>
<reference evidence="2 3" key="1">
    <citation type="submission" date="2023-03" db="EMBL/GenBank/DDBJ databases">
        <title>WGS of Gossypium arboreum.</title>
        <authorList>
            <person name="Yu D."/>
        </authorList>
    </citation>
    <scope>NUCLEOTIDE SEQUENCE [LARGE SCALE GENOMIC DNA]</scope>
    <source>
        <tissue evidence="2">Leaf</tissue>
    </source>
</reference>
<comment type="caution">
    <text evidence="2">The sequence shown here is derived from an EMBL/GenBank/DDBJ whole genome shotgun (WGS) entry which is preliminary data.</text>
</comment>